<gene>
    <name evidence="3" type="primary">106050167</name>
</gene>
<feature type="coiled-coil region" evidence="1">
    <location>
        <begin position="90"/>
        <end position="149"/>
    </location>
</feature>
<dbReference type="PANTHER" id="PTHR12625">
    <property type="entry name" value="LIPOCALIN-1 INTERACTING MEMBRANE RECEPTOR LIMR"/>
    <property type="match status" value="1"/>
</dbReference>
<sequence>MSFRKVDTLDDQHLDKSEKSISQIGLMSRVKEASLVLFLLGILVMGLAYVASAIISGDESTKQTLSVCTPVGVARMFTVMGQLIVKPQFLRGIEDELSRLRLQEEHLLRKITYRNGPCQISNGHGHSSIESLMETLEDTRKAISKLVSRQHISFWRRNLCYPLVMLLLLAITVFSILIVLQNTFLLLVGTKALPRGASTKGQSSDSAPL</sequence>
<dbReference type="STRING" id="6526.A0A2C9KF01"/>
<protein>
    <submittedName>
        <fullName evidence="3">Uncharacterized protein</fullName>
    </submittedName>
</protein>
<evidence type="ECO:0000313" key="3">
    <source>
        <dbReference type="EnsemblMetazoa" id="BGLB018542-PA"/>
    </source>
</evidence>
<keyword evidence="2" id="KW-0472">Membrane</keyword>
<dbReference type="GO" id="GO:0004888">
    <property type="term" value="F:transmembrane signaling receptor activity"/>
    <property type="evidence" value="ECO:0007669"/>
    <property type="project" value="TreeGrafter"/>
</dbReference>
<dbReference type="Proteomes" id="UP000076420">
    <property type="component" value="Unassembled WGS sequence"/>
</dbReference>
<keyword evidence="2" id="KW-1133">Transmembrane helix</keyword>
<keyword evidence="1" id="KW-0175">Coiled coil</keyword>
<dbReference type="InterPro" id="IPR008075">
    <property type="entry name" value="LIMR"/>
</dbReference>
<dbReference type="VEuPathDB" id="VectorBase:BGLAX_034668"/>
<feature type="transmembrane region" description="Helical" evidence="2">
    <location>
        <begin position="159"/>
        <end position="180"/>
    </location>
</feature>
<reference evidence="3" key="1">
    <citation type="submission" date="2020-05" db="UniProtKB">
        <authorList>
            <consortium name="EnsemblMetazoa"/>
        </authorList>
    </citation>
    <scope>IDENTIFICATION</scope>
    <source>
        <strain evidence="3">BB02</strain>
    </source>
</reference>
<dbReference type="GO" id="GO:0007165">
    <property type="term" value="P:signal transduction"/>
    <property type="evidence" value="ECO:0007669"/>
    <property type="project" value="TreeGrafter"/>
</dbReference>
<dbReference type="KEGG" id="bgt:106050167"/>
<keyword evidence="2" id="KW-0812">Transmembrane</keyword>
<evidence type="ECO:0000313" key="4">
    <source>
        <dbReference type="Proteomes" id="UP000076420"/>
    </source>
</evidence>
<dbReference type="GO" id="GO:0005886">
    <property type="term" value="C:plasma membrane"/>
    <property type="evidence" value="ECO:0007669"/>
    <property type="project" value="TreeGrafter"/>
</dbReference>
<dbReference type="AlphaFoldDB" id="A0A2C9KF01"/>
<name>A0A2C9KF01_BIOGL</name>
<accession>A0A2C9KF01</accession>
<evidence type="ECO:0000256" key="1">
    <source>
        <dbReference type="SAM" id="Coils"/>
    </source>
</evidence>
<dbReference type="OrthoDB" id="5596951at2759"/>
<organism evidence="3 4">
    <name type="scientific">Biomphalaria glabrata</name>
    <name type="common">Bloodfluke planorb</name>
    <name type="synonym">Freshwater snail</name>
    <dbReference type="NCBI Taxonomy" id="6526"/>
    <lineage>
        <taxon>Eukaryota</taxon>
        <taxon>Metazoa</taxon>
        <taxon>Spiralia</taxon>
        <taxon>Lophotrochozoa</taxon>
        <taxon>Mollusca</taxon>
        <taxon>Gastropoda</taxon>
        <taxon>Heterobranchia</taxon>
        <taxon>Euthyneura</taxon>
        <taxon>Panpulmonata</taxon>
        <taxon>Hygrophila</taxon>
        <taxon>Lymnaeoidea</taxon>
        <taxon>Planorbidae</taxon>
        <taxon>Biomphalaria</taxon>
    </lineage>
</organism>
<feature type="transmembrane region" description="Helical" evidence="2">
    <location>
        <begin position="35"/>
        <end position="55"/>
    </location>
</feature>
<evidence type="ECO:0000256" key="2">
    <source>
        <dbReference type="SAM" id="Phobius"/>
    </source>
</evidence>
<dbReference type="PANTHER" id="PTHR12625:SF0">
    <property type="entry name" value="PROTEIN LILIPOD"/>
    <property type="match status" value="1"/>
</dbReference>
<proteinExistence type="predicted"/>
<dbReference type="VEuPathDB" id="VectorBase:BGLB018542"/>
<dbReference type="EnsemblMetazoa" id="BGLB018542-RA">
    <property type="protein sequence ID" value="BGLB018542-PA"/>
    <property type="gene ID" value="BGLB018542"/>
</dbReference>